<protein>
    <recommendedName>
        <fullName evidence="2">IPT/TIG domain-containing protein</fullName>
    </recommendedName>
</protein>
<dbReference type="RefSeq" id="WP_198856221.1">
    <property type="nucleotide sequence ID" value="NZ_BAABDT010000006.1"/>
</dbReference>
<evidence type="ECO:0000259" key="2">
    <source>
        <dbReference type="Pfam" id="PF01833"/>
    </source>
</evidence>
<feature type="chain" id="PRO_5045431708" description="IPT/TIG domain-containing protein" evidence="1">
    <location>
        <begin position="22"/>
        <end position="435"/>
    </location>
</feature>
<dbReference type="InterPro" id="IPR014756">
    <property type="entry name" value="Ig_E-set"/>
</dbReference>
<comment type="caution">
    <text evidence="3">The sequence shown here is derived from an EMBL/GenBank/DDBJ whole genome shotgun (WGS) entry which is preliminary data.</text>
</comment>
<evidence type="ECO:0000256" key="1">
    <source>
        <dbReference type="SAM" id="SignalP"/>
    </source>
</evidence>
<dbReference type="Gene3D" id="2.60.40.10">
    <property type="entry name" value="Immunoglobulins"/>
    <property type="match status" value="1"/>
</dbReference>
<proteinExistence type="predicted"/>
<dbReference type="InterPro" id="IPR002909">
    <property type="entry name" value="IPT_dom"/>
</dbReference>
<gene>
    <name evidence="3" type="ORF">GCM10022422_33840</name>
</gene>
<reference evidence="4" key="1">
    <citation type="journal article" date="2019" name="Int. J. Syst. Evol. Microbiol.">
        <title>The Global Catalogue of Microorganisms (GCM) 10K type strain sequencing project: providing services to taxonomists for standard genome sequencing and annotation.</title>
        <authorList>
            <consortium name="The Broad Institute Genomics Platform"/>
            <consortium name="The Broad Institute Genome Sequencing Center for Infectious Disease"/>
            <person name="Wu L."/>
            <person name="Ma J."/>
        </authorList>
    </citation>
    <scope>NUCLEOTIDE SEQUENCE [LARGE SCALE GENOMIC DNA]</scope>
    <source>
        <strain evidence="4">JCM 17336</strain>
    </source>
</reference>
<feature type="domain" description="IPT/TIG" evidence="2">
    <location>
        <begin position="39"/>
        <end position="96"/>
    </location>
</feature>
<dbReference type="EMBL" id="BAABDT010000006">
    <property type="protein sequence ID" value="GAA3746643.1"/>
    <property type="molecule type" value="Genomic_DNA"/>
</dbReference>
<dbReference type="InterPro" id="IPR015943">
    <property type="entry name" value="WD40/YVTN_repeat-like_dom_sf"/>
</dbReference>
<feature type="signal peptide" evidence="1">
    <location>
        <begin position="1"/>
        <end position="21"/>
    </location>
</feature>
<dbReference type="SUPFAM" id="SSF81296">
    <property type="entry name" value="E set domains"/>
    <property type="match status" value="1"/>
</dbReference>
<dbReference type="Pfam" id="PF01833">
    <property type="entry name" value="TIG"/>
    <property type="match status" value="1"/>
</dbReference>
<dbReference type="Proteomes" id="UP001501367">
    <property type="component" value="Unassembled WGS sequence"/>
</dbReference>
<organism evidence="3 4">
    <name type="scientific">Flavobacterium ginsengisoli</name>
    <dbReference type="NCBI Taxonomy" id="871694"/>
    <lineage>
        <taxon>Bacteria</taxon>
        <taxon>Pseudomonadati</taxon>
        <taxon>Bacteroidota</taxon>
        <taxon>Flavobacteriia</taxon>
        <taxon>Flavobacteriales</taxon>
        <taxon>Flavobacteriaceae</taxon>
        <taxon>Flavobacterium</taxon>
    </lineage>
</organism>
<dbReference type="Gene3D" id="2.130.10.10">
    <property type="entry name" value="YVTN repeat-like/Quinoprotein amine dehydrogenase"/>
    <property type="match status" value="1"/>
</dbReference>
<dbReference type="CDD" id="cd00102">
    <property type="entry name" value="IPT"/>
    <property type="match status" value="1"/>
</dbReference>
<accession>A0ABP7FUA0</accession>
<keyword evidence="4" id="KW-1185">Reference proteome</keyword>
<evidence type="ECO:0000313" key="3">
    <source>
        <dbReference type="EMBL" id="GAA3746643.1"/>
    </source>
</evidence>
<evidence type="ECO:0000313" key="4">
    <source>
        <dbReference type="Proteomes" id="UP001501367"/>
    </source>
</evidence>
<name>A0ABP7FUA0_9FLAO</name>
<sequence length="435" mass="48156">MKNKILAITLLQFLLVLNGCSSDSNDATPEQPEVVVKTPKLTAYSKNAGEVGETITITGENFPDKISDIKITFDGLAATIVSTSATEIKFVLPQTEKILPKIIITILDKEIYNEITNGYNGNIAILPAPSLTSWVTQENTLKEDGGIPRIMVINDKVMYLNSDITGARVYRTLDGGVTWNQWAVNGFSAGFYATKNDEGWSHTGFGISKIAKGGYLGIDTFANFGEVKDVQTSYCLYVDDNMTNGTIVTQFGDVFTTSNGVDFTQVYDAHLNDEGYDRGSVNKSIEIDNNHIWVAGQKTIKTVRYPFVLFKSNETDGWKEHYLENEPNSSVNEISFADKANGFLLINGATSTTFYKTTDGGDTWAKVYTGEKFTKFTFKDGNTGWAVLENKIYKTVDGGVTWTLDYTHGQPIKSIAYKNNIVWALATDKIIKRYL</sequence>
<keyword evidence="1" id="KW-0732">Signal</keyword>
<dbReference type="InterPro" id="IPR013783">
    <property type="entry name" value="Ig-like_fold"/>
</dbReference>
<dbReference type="SUPFAM" id="SSF110296">
    <property type="entry name" value="Oligoxyloglucan reducing end-specific cellobiohydrolase"/>
    <property type="match status" value="1"/>
</dbReference>